<feature type="transmembrane region" description="Helical" evidence="1">
    <location>
        <begin position="6"/>
        <end position="26"/>
    </location>
</feature>
<protein>
    <submittedName>
        <fullName evidence="2">Pro-sigmaK processing inhibitor BofA family protein</fullName>
    </submittedName>
</protein>
<dbReference type="RefSeq" id="WP_377913880.1">
    <property type="nucleotide sequence ID" value="NZ_JBHRZT010000028.1"/>
</dbReference>
<organism evidence="2 3">
    <name type="scientific">Bacillus songklensis</name>
    <dbReference type="NCBI Taxonomy" id="1069116"/>
    <lineage>
        <taxon>Bacteria</taxon>
        <taxon>Bacillati</taxon>
        <taxon>Bacillota</taxon>
        <taxon>Bacilli</taxon>
        <taxon>Bacillales</taxon>
        <taxon>Bacillaceae</taxon>
        <taxon>Bacillus</taxon>
    </lineage>
</organism>
<gene>
    <name evidence="2" type="ORF">ACFOU2_07745</name>
</gene>
<evidence type="ECO:0000313" key="2">
    <source>
        <dbReference type="EMBL" id="MFC3883419.1"/>
    </source>
</evidence>
<comment type="caution">
    <text evidence="2">The sequence shown here is derived from an EMBL/GenBank/DDBJ whole genome shotgun (WGS) entry which is preliminary data.</text>
</comment>
<keyword evidence="1" id="KW-0472">Membrane</keyword>
<feature type="transmembrane region" description="Helical" evidence="1">
    <location>
        <begin position="59"/>
        <end position="85"/>
    </location>
</feature>
<dbReference type="Pfam" id="PF07441">
    <property type="entry name" value="BofA"/>
    <property type="match status" value="1"/>
</dbReference>
<feature type="transmembrane region" description="Helical" evidence="1">
    <location>
        <begin position="33"/>
        <end position="53"/>
    </location>
</feature>
<keyword evidence="1" id="KW-1133">Transmembrane helix</keyword>
<accession>A0ABV8B1J5</accession>
<keyword evidence="3" id="KW-1185">Reference proteome</keyword>
<dbReference type="InterPro" id="IPR010001">
    <property type="entry name" value="BofA"/>
</dbReference>
<proteinExistence type="predicted"/>
<dbReference type="NCBIfam" id="TIGR02862">
    <property type="entry name" value="spore_BofA"/>
    <property type="match status" value="1"/>
</dbReference>
<dbReference type="EMBL" id="JBHRZT010000028">
    <property type="protein sequence ID" value="MFC3883419.1"/>
    <property type="molecule type" value="Genomic_DNA"/>
</dbReference>
<dbReference type="Proteomes" id="UP001595752">
    <property type="component" value="Unassembled WGS sequence"/>
</dbReference>
<name>A0ABV8B1J5_9BACI</name>
<sequence>MEPIFVVLLISGLIVFLLLAGGGNMIRFIGQGMIKMVIGALLLFFVNAFGGQLDIHVPINIITAGVSGFLGVFGVAALVIIDFFIL</sequence>
<reference evidence="3" key="1">
    <citation type="journal article" date="2019" name="Int. J. Syst. Evol. Microbiol.">
        <title>The Global Catalogue of Microorganisms (GCM) 10K type strain sequencing project: providing services to taxonomists for standard genome sequencing and annotation.</title>
        <authorList>
            <consortium name="The Broad Institute Genomics Platform"/>
            <consortium name="The Broad Institute Genome Sequencing Center for Infectious Disease"/>
            <person name="Wu L."/>
            <person name="Ma J."/>
        </authorList>
    </citation>
    <scope>NUCLEOTIDE SEQUENCE [LARGE SCALE GENOMIC DNA]</scope>
    <source>
        <strain evidence="3">CCUG 61889</strain>
    </source>
</reference>
<evidence type="ECO:0000313" key="3">
    <source>
        <dbReference type="Proteomes" id="UP001595752"/>
    </source>
</evidence>
<keyword evidence="1" id="KW-0812">Transmembrane</keyword>
<evidence type="ECO:0000256" key="1">
    <source>
        <dbReference type="SAM" id="Phobius"/>
    </source>
</evidence>